<dbReference type="AlphaFoldDB" id="A0A177EYI0"/>
<name>A0A177EYI0_9EURO</name>
<dbReference type="SUPFAM" id="SSF53474">
    <property type="entry name" value="alpha/beta-Hydrolases"/>
    <property type="match status" value="1"/>
</dbReference>
<dbReference type="RefSeq" id="XP_022508044.1">
    <property type="nucleotide sequence ID" value="XM_022659648.1"/>
</dbReference>
<accession>A0A177EYI0</accession>
<keyword evidence="3" id="KW-1185">Reference proteome</keyword>
<proteinExistence type="predicted"/>
<dbReference type="GeneID" id="34604848"/>
<evidence type="ECO:0000313" key="3">
    <source>
        <dbReference type="Proteomes" id="UP000077002"/>
    </source>
</evidence>
<reference evidence="2 3" key="1">
    <citation type="submission" date="2016-03" db="EMBL/GenBank/DDBJ databases">
        <title>Draft genome sequence of the Fonsecaea monophora CBS 269.37.</title>
        <authorList>
            <person name="Bombassaro A."/>
            <person name="Vinicius W.A."/>
            <person name="De Hoog S."/>
            <person name="Sun J."/>
            <person name="Souza E.M."/>
            <person name="Raittz R.T."/>
            <person name="Costa F."/>
            <person name="Leao A.C."/>
            <person name="Tadra-Sfeir M.Z."/>
            <person name="Baura V."/>
            <person name="Balsanelli E."/>
            <person name="Pedrosa F.O."/>
            <person name="Moreno L.F."/>
            <person name="Steffens M.B."/>
            <person name="Xi L."/>
            <person name="Bocca A.L."/>
            <person name="Felipe M.S."/>
            <person name="Teixeira M."/>
            <person name="Telles Filho F.Q."/>
            <person name="Azevedo C.M."/>
            <person name="Gomes R."/>
            <person name="Vicente V.A."/>
        </authorList>
    </citation>
    <scope>NUCLEOTIDE SEQUENCE [LARGE SCALE GENOMIC DNA]</scope>
    <source>
        <strain evidence="2 3">CBS 269.37</strain>
    </source>
</reference>
<evidence type="ECO:0000313" key="2">
    <source>
        <dbReference type="EMBL" id="OAG36092.1"/>
    </source>
</evidence>
<feature type="region of interest" description="Disordered" evidence="1">
    <location>
        <begin position="308"/>
        <end position="343"/>
    </location>
</feature>
<dbReference type="OrthoDB" id="5086500at2759"/>
<dbReference type="PANTHER" id="PTHR48187:SF2">
    <property type="entry name" value="LD21810P"/>
    <property type="match status" value="1"/>
</dbReference>
<protein>
    <submittedName>
        <fullName evidence="2">Uncharacterized protein</fullName>
    </submittedName>
</protein>
<feature type="compositionally biased region" description="Acidic residues" evidence="1">
    <location>
        <begin position="330"/>
        <end position="343"/>
    </location>
</feature>
<evidence type="ECO:0000256" key="1">
    <source>
        <dbReference type="SAM" id="MobiDB-lite"/>
    </source>
</evidence>
<dbReference type="Proteomes" id="UP000077002">
    <property type="component" value="Unassembled WGS sequence"/>
</dbReference>
<dbReference type="InterPro" id="IPR029058">
    <property type="entry name" value="AB_hydrolase_fold"/>
</dbReference>
<comment type="caution">
    <text evidence="2">The sequence shown here is derived from an EMBL/GenBank/DDBJ whole genome shotgun (WGS) entry which is preliminary data.</text>
</comment>
<gene>
    <name evidence="2" type="ORF">AYO21_09719</name>
</gene>
<organism evidence="2 3">
    <name type="scientific">Fonsecaea monophora</name>
    <dbReference type="NCBI Taxonomy" id="254056"/>
    <lineage>
        <taxon>Eukaryota</taxon>
        <taxon>Fungi</taxon>
        <taxon>Dikarya</taxon>
        <taxon>Ascomycota</taxon>
        <taxon>Pezizomycotina</taxon>
        <taxon>Eurotiomycetes</taxon>
        <taxon>Chaetothyriomycetidae</taxon>
        <taxon>Chaetothyriales</taxon>
        <taxon>Herpotrichiellaceae</taxon>
        <taxon>Fonsecaea</taxon>
    </lineage>
</organism>
<dbReference type="PANTHER" id="PTHR48187">
    <property type="entry name" value="LD21810P"/>
    <property type="match status" value="1"/>
</dbReference>
<dbReference type="EMBL" id="LVKK01000100">
    <property type="protein sequence ID" value="OAG36092.1"/>
    <property type="molecule type" value="Genomic_DNA"/>
</dbReference>
<sequence>MSTSAGKQIVQYGLTEVYAATDPLVDIVFVHGLNGHPHDTWSTKKPDVFWPADLLPAALEDQRPRILTYGYDANVTAFTDGVSKDKIHNHAEHLASRLVANRSSIRRHQHTERLRSIYVSTYGILFLGTPHNGSDLAKWGSLLEKICAVALPKKFFDTSPQLVQALQTNNETLQNINRLFIEIISRFHIYFFHESKPTDLKGTRSFVVEEDSAAPVIEGVERMGIEKDHSHMCKFEDESSPGYDVVAEAVQRYATASQSLIHSRWEEERRVAEFERQAAARELLGDSIFQTSAGALGAVTPSGIAQTIQSNSMSAPPPKQISASTSPQYEVEEVEDDLVTAPR</sequence>